<evidence type="ECO:0000256" key="3">
    <source>
        <dbReference type="ARBA" id="ARBA00004842"/>
    </source>
</evidence>
<dbReference type="InterPro" id="IPR031322">
    <property type="entry name" value="Shikimate/glucono_kinase"/>
</dbReference>
<keyword evidence="8" id="KW-0547">Nucleotide-binding</keyword>
<evidence type="ECO:0000256" key="7">
    <source>
        <dbReference type="ARBA" id="ARBA00022679"/>
    </source>
</evidence>
<dbReference type="CDD" id="cd00464">
    <property type="entry name" value="SK"/>
    <property type="match status" value="1"/>
</dbReference>
<dbReference type="Proteomes" id="UP000008311">
    <property type="component" value="Unassembled WGS sequence"/>
</dbReference>
<dbReference type="GO" id="GO:0009073">
    <property type="term" value="P:aromatic amino acid family biosynthetic process"/>
    <property type="evidence" value="ECO:0007669"/>
    <property type="project" value="UniProtKB-KW"/>
</dbReference>
<dbReference type="GO" id="GO:0005524">
    <property type="term" value="F:ATP binding"/>
    <property type="evidence" value="ECO:0007669"/>
    <property type="project" value="UniProtKB-KW"/>
</dbReference>
<keyword evidence="10" id="KW-0067">ATP-binding</keyword>
<evidence type="ECO:0000256" key="12">
    <source>
        <dbReference type="ARBA" id="ARBA00048567"/>
    </source>
</evidence>
<evidence type="ECO:0000256" key="8">
    <source>
        <dbReference type="ARBA" id="ARBA00022741"/>
    </source>
</evidence>
<name>B9SMA0_RICCO</name>
<dbReference type="InterPro" id="IPR000623">
    <property type="entry name" value="Shikimate_kinase/TSH1"/>
</dbReference>
<dbReference type="PANTHER" id="PTHR21087:SF20">
    <property type="entry name" value="SHIKIMATE KINASE"/>
    <property type="match status" value="1"/>
</dbReference>
<keyword evidence="14" id="KW-1185">Reference proteome</keyword>
<dbReference type="InterPro" id="IPR027417">
    <property type="entry name" value="P-loop_NTPase"/>
</dbReference>
<evidence type="ECO:0000313" key="14">
    <source>
        <dbReference type="Proteomes" id="UP000008311"/>
    </source>
</evidence>
<comment type="catalytic activity">
    <reaction evidence="12">
        <text>shikimate + ATP = 3-phosphoshikimate + ADP + H(+)</text>
        <dbReference type="Rhea" id="RHEA:13121"/>
        <dbReference type="ChEBI" id="CHEBI:15378"/>
        <dbReference type="ChEBI" id="CHEBI:30616"/>
        <dbReference type="ChEBI" id="CHEBI:36208"/>
        <dbReference type="ChEBI" id="CHEBI:145989"/>
        <dbReference type="ChEBI" id="CHEBI:456216"/>
        <dbReference type="EC" id="2.7.1.71"/>
    </reaction>
</comment>
<evidence type="ECO:0000256" key="2">
    <source>
        <dbReference type="ARBA" id="ARBA00004229"/>
    </source>
</evidence>
<dbReference type="GO" id="GO:0004765">
    <property type="term" value="F:shikimate kinase activity"/>
    <property type="evidence" value="ECO:0000318"/>
    <property type="project" value="GO_Central"/>
</dbReference>
<evidence type="ECO:0000313" key="13">
    <source>
        <dbReference type="EMBL" id="EEF35282.1"/>
    </source>
</evidence>
<proteinExistence type="inferred from homology"/>
<dbReference type="InterPro" id="IPR023000">
    <property type="entry name" value="Shikimate_kinase_CS"/>
</dbReference>
<dbReference type="STRING" id="3988.B9SMA0"/>
<keyword evidence="11" id="KW-0057">Aromatic amino acid biosynthesis</keyword>
<gene>
    <name evidence="13" type="ORF">RCOM_0297460</name>
</gene>
<keyword evidence="7 13" id="KW-0808">Transferase</keyword>
<keyword evidence="9 13" id="KW-0418">Kinase</keyword>
<sequence>MSTSSHALNFSMRTGHERIEVKQNSVIGFSKRCKRKCIANCGALQRKREYVFVQQRRFYVGISNACRDPLAPSLLSGNICGSFDGYWLLKTKGKKVASGLKGCCVFLVGMMGSGKTTVGKILSEALGYTFVDSDEYVEQTAGGNSVSHIFQQYGEDYFRDIESEALQKLSIIPRQVVATGGGSVVRPINWKYMRQGITVFLDVPLDALARRIAAVGTDSRPLLHLDSGDPYTKAFMGLFTLSKKRVEAYSDADVIVSLLDLADDLGFEDVSDVGPAAIALRF</sequence>
<dbReference type="PANTHER" id="PTHR21087">
    <property type="entry name" value="SHIKIMATE KINASE"/>
    <property type="match status" value="1"/>
</dbReference>
<dbReference type="Gene3D" id="3.40.50.300">
    <property type="entry name" value="P-loop containing nucleotide triphosphate hydrolases"/>
    <property type="match status" value="1"/>
</dbReference>
<protein>
    <recommendedName>
        <fullName evidence="5">shikimate kinase</fullName>
        <ecNumber evidence="5">2.7.1.71</ecNumber>
    </recommendedName>
</protein>
<dbReference type="PROSITE" id="PS01128">
    <property type="entry name" value="SHIKIMATE_KINASE"/>
    <property type="match status" value="1"/>
</dbReference>
<dbReference type="InParanoid" id="B9SMA0"/>
<evidence type="ECO:0000256" key="5">
    <source>
        <dbReference type="ARBA" id="ARBA00012154"/>
    </source>
</evidence>
<dbReference type="GO" id="GO:0008652">
    <property type="term" value="P:amino acid biosynthetic process"/>
    <property type="evidence" value="ECO:0007669"/>
    <property type="project" value="UniProtKB-KW"/>
</dbReference>
<accession>B9SMA0</accession>
<evidence type="ECO:0000256" key="11">
    <source>
        <dbReference type="ARBA" id="ARBA00023141"/>
    </source>
</evidence>
<dbReference type="FunFam" id="3.40.50.300:FF:001033">
    <property type="entry name" value="Shikimate kinase 2, chloroplastic"/>
    <property type="match status" value="1"/>
</dbReference>
<organism evidence="13 14">
    <name type="scientific">Ricinus communis</name>
    <name type="common">Castor bean</name>
    <dbReference type="NCBI Taxonomy" id="3988"/>
    <lineage>
        <taxon>Eukaryota</taxon>
        <taxon>Viridiplantae</taxon>
        <taxon>Streptophyta</taxon>
        <taxon>Embryophyta</taxon>
        <taxon>Tracheophyta</taxon>
        <taxon>Spermatophyta</taxon>
        <taxon>Magnoliopsida</taxon>
        <taxon>eudicotyledons</taxon>
        <taxon>Gunneridae</taxon>
        <taxon>Pentapetalae</taxon>
        <taxon>rosids</taxon>
        <taxon>fabids</taxon>
        <taxon>Malpighiales</taxon>
        <taxon>Euphorbiaceae</taxon>
        <taxon>Acalyphoideae</taxon>
        <taxon>Acalypheae</taxon>
        <taxon>Ricinus</taxon>
    </lineage>
</organism>
<dbReference type="EMBL" id="EQ974026">
    <property type="protein sequence ID" value="EEF35282.1"/>
    <property type="molecule type" value="Genomic_DNA"/>
</dbReference>
<dbReference type="Pfam" id="PF01202">
    <property type="entry name" value="SKI"/>
    <property type="match status" value="1"/>
</dbReference>
<dbReference type="AlphaFoldDB" id="B9SMA0"/>
<evidence type="ECO:0000256" key="1">
    <source>
        <dbReference type="ARBA" id="ARBA00002641"/>
    </source>
</evidence>
<dbReference type="HAMAP" id="MF_00109">
    <property type="entry name" value="Shikimate_kinase"/>
    <property type="match status" value="1"/>
</dbReference>
<reference evidence="14" key="1">
    <citation type="journal article" date="2010" name="Nat. Biotechnol.">
        <title>Draft genome sequence of the oilseed species Ricinus communis.</title>
        <authorList>
            <person name="Chan A.P."/>
            <person name="Crabtree J."/>
            <person name="Zhao Q."/>
            <person name="Lorenzi H."/>
            <person name="Orvis J."/>
            <person name="Puiu D."/>
            <person name="Melake-Berhan A."/>
            <person name="Jones K.M."/>
            <person name="Redman J."/>
            <person name="Chen G."/>
            <person name="Cahoon E.B."/>
            <person name="Gedil M."/>
            <person name="Stanke M."/>
            <person name="Haas B.J."/>
            <person name="Wortman J.R."/>
            <person name="Fraser-Liggett C.M."/>
            <person name="Ravel J."/>
            <person name="Rabinowicz P.D."/>
        </authorList>
    </citation>
    <scope>NUCLEOTIDE SEQUENCE [LARGE SCALE GENOMIC DNA]</scope>
    <source>
        <strain evidence="14">cv. Hale</strain>
    </source>
</reference>
<comment type="function">
    <text evidence="1">Catalyzes the specific phosphorylation of the 3-hydroxyl group of shikimic acid using ATP as a cosubstrate.</text>
</comment>
<evidence type="ECO:0000256" key="6">
    <source>
        <dbReference type="ARBA" id="ARBA00022605"/>
    </source>
</evidence>
<evidence type="ECO:0000256" key="4">
    <source>
        <dbReference type="ARBA" id="ARBA00006997"/>
    </source>
</evidence>
<evidence type="ECO:0000256" key="10">
    <source>
        <dbReference type="ARBA" id="ARBA00022840"/>
    </source>
</evidence>
<dbReference type="EC" id="2.7.1.71" evidence="5"/>
<dbReference type="eggNOG" id="ENOG502QTKR">
    <property type="taxonomic scope" value="Eukaryota"/>
</dbReference>
<dbReference type="UniPathway" id="UPA00053">
    <property type="reaction ID" value="UER00088"/>
</dbReference>
<dbReference type="GO" id="GO:0009423">
    <property type="term" value="P:chorismate biosynthetic process"/>
    <property type="evidence" value="ECO:0007669"/>
    <property type="project" value="UniProtKB-UniPathway"/>
</dbReference>
<comment type="subcellular location">
    <subcellularLocation>
        <location evidence="2">Plastid</location>
        <location evidence="2">Chloroplast</location>
    </subcellularLocation>
</comment>
<dbReference type="SUPFAM" id="SSF52540">
    <property type="entry name" value="P-loop containing nucleoside triphosphate hydrolases"/>
    <property type="match status" value="1"/>
</dbReference>
<evidence type="ECO:0000256" key="9">
    <source>
        <dbReference type="ARBA" id="ARBA00022777"/>
    </source>
</evidence>
<comment type="pathway">
    <text evidence="3">Metabolic intermediate biosynthesis; chorismate biosynthesis; chorismate from D-erythrose 4-phosphate and phosphoenolpyruvate: step 5/7.</text>
</comment>
<dbReference type="PRINTS" id="PR01100">
    <property type="entry name" value="SHIKIMTKNASE"/>
</dbReference>
<comment type="similarity">
    <text evidence="4">Belongs to the shikimate kinase family.</text>
</comment>
<dbReference type="GO" id="GO:0009507">
    <property type="term" value="C:chloroplast"/>
    <property type="evidence" value="ECO:0000318"/>
    <property type="project" value="GO_Central"/>
</dbReference>
<keyword evidence="6" id="KW-0028">Amino-acid biosynthesis</keyword>